<organism evidence="2 3">
    <name type="scientific">Trichoderma arundinaceum</name>
    <dbReference type="NCBI Taxonomy" id="490622"/>
    <lineage>
        <taxon>Eukaryota</taxon>
        <taxon>Fungi</taxon>
        <taxon>Dikarya</taxon>
        <taxon>Ascomycota</taxon>
        <taxon>Pezizomycotina</taxon>
        <taxon>Sordariomycetes</taxon>
        <taxon>Hypocreomycetidae</taxon>
        <taxon>Hypocreales</taxon>
        <taxon>Hypocreaceae</taxon>
        <taxon>Trichoderma</taxon>
    </lineage>
</organism>
<evidence type="ECO:0000313" key="3">
    <source>
        <dbReference type="Proteomes" id="UP000266272"/>
    </source>
</evidence>
<feature type="compositionally biased region" description="Polar residues" evidence="1">
    <location>
        <begin position="14"/>
        <end position="23"/>
    </location>
</feature>
<feature type="compositionally biased region" description="Low complexity" evidence="1">
    <location>
        <begin position="101"/>
        <end position="112"/>
    </location>
</feature>
<proteinExistence type="predicted"/>
<sequence>MNPFATPFIPLASPQPSFATQNIRKTRSKLQHNKCEEEAVPSARDQVMSSSMTEAVFQLSDGSFNVQHSASLTTQTRCEVPQSHAATNLVCDQALRPTTLSSSESISQNPSSFHKTDSPKGVDYGPESKWKEANRNSATGDTIIEVSEPDAVGHLVPKLPEAKVPQLHRVPSKKTSDTDNGGVPDKVRSQKACKK</sequence>
<dbReference type="EMBL" id="PXOA01000689">
    <property type="protein sequence ID" value="RFU73174.1"/>
    <property type="molecule type" value="Genomic_DNA"/>
</dbReference>
<protein>
    <submittedName>
        <fullName evidence="2">Uncharacterized protein</fullName>
    </submittedName>
</protein>
<feature type="compositionally biased region" description="Basic and acidic residues" evidence="1">
    <location>
        <begin position="114"/>
        <end position="134"/>
    </location>
</feature>
<accession>A0A395NB58</accession>
<reference evidence="2 3" key="1">
    <citation type="journal article" date="2018" name="PLoS Pathog.">
        <title>Evolution of structural diversity of trichothecenes, a family of toxins produced by plant pathogenic and entomopathogenic fungi.</title>
        <authorList>
            <person name="Proctor R.H."/>
            <person name="McCormick S.P."/>
            <person name="Kim H.S."/>
            <person name="Cardoza R.E."/>
            <person name="Stanley A.M."/>
            <person name="Lindo L."/>
            <person name="Kelly A."/>
            <person name="Brown D.W."/>
            <person name="Lee T."/>
            <person name="Vaughan M.M."/>
            <person name="Alexander N.J."/>
            <person name="Busman M."/>
            <person name="Gutierrez S."/>
        </authorList>
    </citation>
    <scope>NUCLEOTIDE SEQUENCE [LARGE SCALE GENOMIC DNA]</scope>
    <source>
        <strain evidence="2 3">IBT 40837</strain>
    </source>
</reference>
<dbReference type="Proteomes" id="UP000266272">
    <property type="component" value="Unassembled WGS sequence"/>
</dbReference>
<feature type="region of interest" description="Disordered" evidence="1">
    <location>
        <begin position="1"/>
        <end position="25"/>
    </location>
</feature>
<dbReference type="STRING" id="490622.A0A395NB58"/>
<dbReference type="AlphaFoldDB" id="A0A395NB58"/>
<keyword evidence="3" id="KW-1185">Reference proteome</keyword>
<feature type="region of interest" description="Disordered" evidence="1">
    <location>
        <begin position="101"/>
        <end position="195"/>
    </location>
</feature>
<comment type="caution">
    <text evidence="2">The sequence shown here is derived from an EMBL/GenBank/DDBJ whole genome shotgun (WGS) entry which is preliminary data.</text>
</comment>
<name>A0A395NB58_TRIAR</name>
<evidence type="ECO:0000313" key="2">
    <source>
        <dbReference type="EMBL" id="RFU73174.1"/>
    </source>
</evidence>
<evidence type="ECO:0000256" key="1">
    <source>
        <dbReference type="SAM" id="MobiDB-lite"/>
    </source>
</evidence>
<gene>
    <name evidence="2" type="ORF">TARUN_9071</name>
</gene>